<evidence type="ECO:0000259" key="8">
    <source>
        <dbReference type="PROSITE" id="PS50850"/>
    </source>
</evidence>
<evidence type="ECO:0000313" key="10">
    <source>
        <dbReference type="Proteomes" id="UP000663792"/>
    </source>
</evidence>
<dbReference type="CDD" id="cd06173">
    <property type="entry name" value="MFS_MefA_like"/>
    <property type="match status" value="1"/>
</dbReference>
<feature type="transmembrane region" description="Helical" evidence="7">
    <location>
        <begin position="357"/>
        <end position="376"/>
    </location>
</feature>
<evidence type="ECO:0000313" key="9">
    <source>
        <dbReference type="EMBL" id="MBM9466506.1"/>
    </source>
</evidence>
<keyword evidence="5 7" id="KW-1133">Transmembrane helix</keyword>
<dbReference type="GO" id="GO:0005886">
    <property type="term" value="C:plasma membrane"/>
    <property type="evidence" value="ECO:0007669"/>
    <property type="project" value="UniProtKB-SubCell"/>
</dbReference>
<dbReference type="PROSITE" id="PS50850">
    <property type="entry name" value="MFS"/>
    <property type="match status" value="1"/>
</dbReference>
<evidence type="ECO:0000256" key="6">
    <source>
        <dbReference type="ARBA" id="ARBA00023136"/>
    </source>
</evidence>
<feature type="transmembrane region" description="Helical" evidence="7">
    <location>
        <begin position="231"/>
        <end position="250"/>
    </location>
</feature>
<organism evidence="9 10">
    <name type="scientific">Nakamurella leprariae</name>
    <dbReference type="NCBI Taxonomy" id="2803911"/>
    <lineage>
        <taxon>Bacteria</taxon>
        <taxon>Bacillati</taxon>
        <taxon>Actinomycetota</taxon>
        <taxon>Actinomycetes</taxon>
        <taxon>Nakamurellales</taxon>
        <taxon>Nakamurellaceae</taxon>
        <taxon>Nakamurella</taxon>
    </lineage>
</organism>
<keyword evidence="10" id="KW-1185">Reference proteome</keyword>
<feature type="transmembrane region" description="Helical" evidence="7">
    <location>
        <begin position="48"/>
        <end position="69"/>
    </location>
</feature>
<evidence type="ECO:0000256" key="1">
    <source>
        <dbReference type="ARBA" id="ARBA00004651"/>
    </source>
</evidence>
<dbReference type="Pfam" id="PF05977">
    <property type="entry name" value="MFS_3"/>
    <property type="match status" value="1"/>
</dbReference>
<feature type="transmembrane region" description="Helical" evidence="7">
    <location>
        <begin position="270"/>
        <end position="290"/>
    </location>
</feature>
<evidence type="ECO:0000256" key="3">
    <source>
        <dbReference type="ARBA" id="ARBA00022475"/>
    </source>
</evidence>
<dbReference type="AlphaFoldDB" id="A0A938YBE8"/>
<feature type="transmembrane region" description="Helical" evidence="7">
    <location>
        <begin position="175"/>
        <end position="192"/>
    </location>
</feature>
<evidence type="ECO:0000256" key="2">
    <source>
        <dbReference type="ARBA" id="ARBA00022448"/>
    </source>
</evidence>
<keyword evidence="6 7" id="KW-0472">Membrane</keyword>
<evidence type="ECO:0000256" key="4">
    <source>
        <dbReference type="ARBA" id="ARBA00022692"/>
    </source>
</evidence>
<dbReference type="InterPro" id="IPR020846">
    <property type="entry name" value="MFS_dom"/>
</dbReference>
<sequence length="443" mass="45997">MARLPSVLRPLQEGGYRWLAVSLCLSLMGGGVWLIAVVWQVVAMDGGPTALAVVTTGTAIGMIATTLLGGALADRIPQRRIIVVIEIVRAAAVGLGAVLALTDSLPWWVLATVAVISGCMDGLYYPAYSALLPALLPAHRLLAANGLEGMLRPALAQAAGPALASALVAASSPGLAMLASAVASALAAWAVLRVPATPVRRDLSADGDTRPARAMARDVAVGFRYMLRTPWLLGTLLFACLMVLAMMGPFEVLTPFAIRDQVGGGPAEHALLLAAFGVAGAVASLITGSVRMPRRYLSVMNLSWGIGSIPLIVFGIATDLWPMVVAAAILGAMFSVGSVIWGTLLQRRVPPELLGRVSSLDFFVSLAFMPLSMALAGTVGEAIGVSTVFFIAGIAPLVICVAAMVIFRMPADEIAHPLDVKEAADGSVTDRSPAVVTQRSESF</sequence>
<dbReference type="EMBL" id="JAERWK010000006">
    <property type="protein sequence ID" value="MBM9466506.1"/>
    <property type="molecule type" value="Genomic_DNA"/>
</dbReference>
<feature type="transmembrane region" description="Helical" evidence="7">
    <location>
        <begin position="382"/>
        <end position="407"/>
    </location>
</feature>
<keyword evidence="3" id="KW-1003">Cell membrane</keyword>
<protein>
    <submittedName>
        <fullName evidence="9">MFS transporter</fullName>
    </submittedName>
</protein>
<dbReference type="Proteomes" id="UP000663792">
    <property type="component" value="Unassembled WGS sequence"/>
</dbReference>
<dbReference type="SUPFAM" id="SSF103473">
    <property type="entry name" value="MFS general substrate transporter"/>
    <property type="match status" value="1"/>
</dbReference>
<comment type="caution">
    <text evidence="9">The sequence shown here is derived from an EMBL/GenBank/DDBJ whole genome shotgun (WGS) entry which is preliminary data.</text>
</comment>
<reference evidence="9" key="1">
    <citation type="submission" date="2021-01" db="EMBL/GenBank/DDBJ databases">
        <title>YIM 132084 draft genome.</title>
        <authorList>
            <person name="An D."/>
        </authorList>
    </citation>
    <scope>NUCLEOTIDE SEQUENCE</scope>
    <source>
        <strain evidence="9">YIM 132084</strain>
    </source>
</reference>
<keyword evidence="2" id="KW-0813">Transport</keyword>
<dbReference type="InterPro" id="IPR010290">
    <property type="entry name" value="TM_effector"/>
</dbReference>
<feature type="transmembrane region" description="Helical" evidence="7">
    <location>
        <begin position="323"/>
        <end position="345"/>
    </location>
</feature>
<feature type="transmembrane region" description="Helical" evidence="7">
    <location>
        <begin position="20"/>
        <end position="42"/>
    </location>
</feature>
<evidence type="ECO:0000256" key="7">
    <source>
        <dbReference type="SAM" id="Phobius"/>
    </source>
</evidence>
<dbReference type="Gene3D" id="1.20.1250.20">
    <property type="entry name" value="MFS general substrate transporter like domains"/>
    <property type="match status" value="1"/>
</dbReference>
<feature type="domain" description="Major facilitator superfamily (MFS) profile" evidence="8">
    <location>
        <begin position="1"/>
        <end position="411"/>
    </location>
</feature>
<dbReference type="RefSeq" id="WP_205259473.1">
    <property type="nucleotide sequence ID" value="NZ_JAERWK010000006.1"/>
</dbReference>
<feature type="transmembrane region" description="Helical" evidence="7">
    <location>
        <begin position="297"/>
        <end position="317"/>
    </location>
</feature>
<dbReference type="PANTHER" id="PTHR23513">
    <property type="entry name" value="INTEGRAL MEMBRANE EFFLUX PROTEIN-RELATED"/>
    <property type="match status" value="1"/>
</dbReference>
<proteinExistence type="predicted"/>
<gene>
    <name evidence="9" type="ORF">JL106_04320</name>
</gene>
<comment type="subcellular location">
    <subcellularLocation>
        <location evidence="1">Cell membrane</location>
        <topology evidence="1">Multi-pass membrane protein</topology>
    </subcellularLocation>
</comment>
<dbReference type="PANTHER" id="PTHR23513:SF11">
    <property type="entry name" value="STAPHYLOFERRIN A TRANSPORTER"/>
    <property type="match status" value="1"/>
</dbReference>
<dbReference type="InterPro" id="IPR036259">
    <property type="entry name" value="MFS_trans_sf"/>
</dbReference>
<keyword evidence="4 7" id="KW-0812">Transmembrane</keyword>
<evidence type="ECO:0000256" key="5">
    <source>
        <dbReference type="ARBA" id="ARBA00022989"/>
    </source>
</evidence>
<name>A0A938YBE8_9ACTN</name>
<accession>A0A938YBE8</accession>
<dbReference type="GO" id="GO:0022857">
    <property type="term" value="F:transmembrane transporter activity"/>
    <property type="evidence" value="ECO:0007669"/>
    <property type="project" value="InterPro"/>
</dbReference>